<sequence>MEAESGKHIQKAEGTKLEQSSFEPSALSFQLKIGFDGKRAANNLTGLGNYSRSLIEHLAHQFPENQYLVYSPKVKSSKQIDAFFKLKNIELKLPLNGRFLWRSLNILKDLSRDEVKIYHGLSHEIPFAIQHTRIKSVVTIHDLIFLRFPRYFKYIDRKLYLLKSRYACKHANKIIAISEKTKADIVEFYKIDPDKIQVIYQSCDDSFKMPFNKETLSRIRATYKLPEKYILNVGTIEERKNLKLIVQALKEVNEAYKLVVIGKQTKYFKTVEKEIEKLGLKNRILFLKNIPFSDLPGIYQMASVFAYPSFYEGFGIPIIEALYSNVPVVAATGSCLEEAGGPDSLYVSPTDSTGLAAAINQILSSEQQQARMKKKGLEFVQKFNNPLVTQQLMDSYKALLNTANY</sequence>
<dbReference type="Gene3D" id="3.40.50.2000">
    <property type="entry name" value="Glycogen Phosphorylase B"/>
    <property type="match status" value="2"/>
</dbReference>
<keyword evidence="5" id="KW-1185">Reference proteome</keyword>
<evidence type="ECO:0000256" key="1">
    <source>
        <dbReference type="ARBA" id="ARBA00022679"/>
    </source>
</evidence>
<accession>A0ABT4LCL2</accession>
<dbReference type="PANTHER" id="PTHR46401">
    <property type="entry name" value="GLYCOSYLTRANSFERASE WBBK-RELATED"/>
    <property type="match status" value="1"/>
</dbReference>
<dbReference type="RefSeq" id="WP_269427611.1">
    <property type="nucleotide sequence ID" value="NZ_JAPWGM010000003.1"/>
</dbReference>
<organism evidence="4 5">
    <name type="scientific">Pedobacter punctiformis</name>
    <dbReference type="NCBI Taxonomy" id="3004097"/>
    <lineage>
        <taxon>Bacteria</taxon>
        <taxon>Pseudomonadati</taxon>
        <taxon>Bacteroidota</taxon>
        <taxon>Sphingobacteriia</taxon>
        <taxon>Sphingobacteriales</taxon>
        <taxon>Sphingobacteriaceae</taxon>
        <taxon>Pedobacter</taxon>
    </lineage>
</organism>
<dbReference type="SUPFAM" id="SSF53756">
    <property type="entry name" value="UDP-Glycosyltransferase/glycogen phosphorylase"/>
    <property type="match status" value="1"/>
</dbReference>
<feature type="domain" description="Glycosyl transferase family 1" evidence="2">
    <location>
        <begin position="226"/>
        <end position="376"/>
    </location>
</feature>
<evidence type="ECO:0000313" key="4">
    <source>
        <dbReference type="EMBL" id="MCZ4244544.1"/>
    </source>
</evidence>
<dbReference type="EMBL" id="JAPWGM010000003">
    <property type="protein sequence ID" value="MCZ4244544.1"/>
    <property type="molecule type" value="Genomic_DNA"/>
</dbReference>
<dbReference type="CDD" id="cd03809">
    <property type="entry name" value="GT4_MtfB-like"/>
    <property type="match status" value="1"/>
</dbReference>
<name>A0ABT4LCL2_9SPHI</name>
<evidence type="ECO:0000313" key="5">
    <source>
        <dbReference type="Proteomes" id="UP001144347"/>
    </source>
</evidence>
<reference evidence="4" key="1">
    <citation type="submission" date="2022-12" db="EMBL/GenBank/DDBJ databases">
        <title>Genome sequence of HCMS5-2.</title>
        <authorList>
            <person name="Woo H."/>
        </authorList>
    </citation>
    <scope>NUCLEOTIDE SEQUENCE</scope>
    <source>
        <strain evidence="4">HCMS5-2</strain>
    </source>
</reference>
<protein>
    <submittedName>
        <fullName evidence="4">Glycosyltransferase family 1 protein</fullName>
    </submittedName>
</protein>
<dbReference type="Pfam" id="PF13439">
    <property type="entry name" value="Glyco_transf_4"/>
    <property type="match status" value="1"/>
</dbReference>
<dbReference type="PANTHER" id="PTHR46401:SF2">
    <property type="entry name" value="GLYCOSYLTRANSFERASE WBBK-RELATED"/>
    <property type="match status" value="1"/>
</dbReference>
<evidence type="ECO:0000259" key="2">
    <source>
        <dbReference type="Pfam" id="PF00534"/>
    </source>
</evidence>
<dbReference type="InterPro" id="IPR028098">
    <property type="entry name" value="Glyco_trans_4-like_N"/>
</dbReference>
<proteinExistence type="predicted"/>
<gene>
    <name evidence="4" type="ORF">O0955_11060</name>
</gene>
<feature type="domain" description="Glycosyltransferase subfamily 4-like N-terminal" evidence="3">
    <location>
        <begin position="46"/>
        <end position="204"/>
    </location>
</feature>
<dbReference type="Proteomes" id="UP001144347">
    <property type="component" value="Unassembled WGS sequence"/>
</dbReference>
<dbReference type="Pfam" id="PF00534">
    <property type="entry name" value="Glycos_transf_1"/>
    <property type="match status" value="1"/>
</dbReference>
<comment type="caution">
    <text evidence="4">The sequence shown here is derived from an EMBL/GenBank/DDBJ whole genome shotgun (WGS) entry which is preliminary data.</text>
</comment>
<evidence type="ECO:0000259" key="3">
    <source>
        <dbReference type="Pfam" id="PF13439"/>
    </source>
</evidence>
<keyword evidence="1" id="KW-0808">Transferase</keyword>
<dbReference type="InterPro" id="IPR001296">
    <property type="entry name" value="Glyco_trans_1"/>
</dbReference>